<accession>A0ABQ2X1P2</accession>
<keyword evidence="1" id="KW-0472">Membrane</keyword>
<protein>
    <submittedName>
        <fullName evidence="2">Uncharacterized protein</fullName>
    </submittedName>
</protein>
<comment type="caution">
    <text evidence="2">The sequence shown here is derived from an EMBL/GenBank/DDBJ whole genome shotgun (WGS) entry which is preliminary data.</text>
</comment>
<sequence>MVGSLPGLAAGYLVAGVIGTTIRPKRRRDWDYGCYSQGGSCWVHVHFPYSSSTAVGPLPDLRHPSVSNQLSDPMQDVVSGMGGVHRGGVAWAWRWKPAPSAAPRGRCRLVVDVLIVVTPWYR</sequence>
<keyword evidence="3" id="KW-1185">Reference proteome</keyword>
<organism evidence="2 3">
    <name type="scientific">Streptomyces lomondensis</name>
    <dbReference type="NCBI Taxonomy" id="68229"/>
    <lineage>
        <taxon>Bacteria</taxon>
        <taxon>Bacillati</taxon>
        <taxon>Actinomycetota</taxon>
        <taxon>Actinomycetes</taxon>
        <taxon>Kitasatosporales</taxon>
        <taxon>Streptomycetaceae</taxon>
        <taxon>Streptomyces</taxon>
    </lineage>
</organism>
<keyword evidence="1" id="KW-0812">Transmembrane</keyword>
<evidence type="ECO:0000256" key="1">
    <source>
        <dbReference type="SAM" id="Phobius"/>
    </source>
</evidence>
<gene>
    <name evidence="2" type="ORF">GCM10010383_22700</name>
</gene>
<feature type="transmembrane region" description="Helical" evidence="1">
    <location>
        <begin position="6"/>
        <end position="22"/>
    </location>
</feature>
<name>A0ABQ2X1P2_9ACTN</name>
<keyword evidence="1" id="KW-1133">Transmembrane helix</keyword>
<reference evidence="3" key="1">
    <citation type="journal article" date="2019" name="Int. J. Syst. Evol. Microbiol.">
        <title>The Global Catalogue of Microorganisms (GCM) 10K type strain sequencing project: providing services to taxonomists for standard genome sequencing and annotation.</title>
        <authorList>
            <consortium name="The Broad Institute Genomics Platform"/>
            <consortium name="The Broad Institute Genome Sequencing Center for Infectious Disease"/>
            <person name="Wu L."/>
            <person name="Ma J."/>
        </authorList>
    </citation>
    <scope>NUCLEOTIDE SEQUENCE [LARGE SCALE GENOMIC DNA]</scope>
    <source>
        <strain evidence="3">JCM 4866</strain>
    </source>
</reference>
<evidence type="ECO:0000313" key="2">
    <source>
        <dbReference type="EMBL" id="GGW92277.1"/>
    </source>
</evidence>
<proteinExistence type="predicted"/>
<dbReference type="EMBL" id="BMWC01000002">
    <property type="protein sequence ID" value="GGW92277.1"/>
    <property type="molecule type" value="Genomic_DNA"/>
</dbReference>
<evidence type="ECO:0000313" key="3">
    <source>
        <dbReference type="Proteomes" id="UP000617743"/>
    </source>
</evidence>
<dbReference type="Proteomes" id="UP000617743">
    <property type="component" value="Unassembled WGS sequence"/>
</dbReference>